<dbReference type="InterPro" id="IPR011047">
    <property type="entry name" value="Quinoprotein_ADH-like_sf"/>
</dbReference>
<comment type="subcellular location">
    <subcellularLocation>
        <location evidence="1">Cell projection</location>
        <location evidence="1">Cilium</location>
    </subcellularLocation>
</comment>
<accession>A0A1V9ZR22</accession>
<evidence type="ECO:0000313" key="9">
    <source>
        <dbReference type="Proteomes" id="UP000243579"/>
    </source>
</evidence>
<keyword evidence="4" id="KW-0966">Cell projection</keyword>
<comment type="caution">
    <text evidence="8">The sequence shown here is derived from an EMBL/GenBank/DDBJ whole genome shotgun (WGS) entry which is preliminary data.</text>
</comment>
<evidence type="ECO:0000256" key="3">
    <source>
        <dbReference type="ARBA" id="ARBA00022737"/>
    </source>
</evidence>
<dbReference type="GO" id="GO:0031514">
    <property type="term" value="C:motile cilium"/>
    <property type="evidence" value="ECO:0007669"/>
    <property type="project" value="TreeGrafter"/>
</dbReference>
<dbReference type="STRING" id="1202772.A0A1V9ZR22"/>
<keyword evidence="3" id="KW-0677">Repeat</keyword>
<feature type="domain" description="C2" evidence="7">
    <location>
        <begin position="1"/>
        <end position="116"/>
    </location>
</feature>
<reference evidence="8 9" key="1">
    <citation type="journal article" date="2014" name="Genome Biol. Evol.">
        <title>The secreted proteins of Achlya hypogyna and Thraustotheca clavata identify the ancestral oomycete secretome and reveal gene acquisitions by horizontal gene transfer.</title>
        <authorList>
            <person name="Misner I."/>
            <person name="Blouin N."/>
            <person name="Leonard G."/>
            <person name="Richards T.A."/>
            <person name="Lane C.E."/>
        </authorList>
    </citation>
    <scope>NUCLEOTIDE SEQUENCE [LARGE SCALE GENOMIC DNA]</scope>
    <source>
        <strain evidence="8 9">ATCC 48635</strain>
    </source>
</reference>
<evidence type="ECO:0000259" key="7">
    <source>
        <dbReference type="PROSITE" id="PS50004"/>
    </source>
</evidence>
<evidence type="ECO:0000313" key="8">
    <source>
        <dbReference type="EMBL" id="OQS00453.1"/>
    </source>
</evidence>
<dbReference type="Pfam" id="PF00168">
    <property type="entry name" value="C2"/>
    <property type="match status" value="1"/>
</dbReference>
<proteinExistence type="predicted"/>
<keyword evidence="9" id="KW-1185">Reference proteome</keyword>
<dbReference type="Gene3D" id="1.10.238.10">
    <property type="entry name" value="EF-hand"/>
    <property type="match status" value="1"/>
</dbReference>
<name>A0A1V9ZR22_ACHHY</name>
<dbReference type="PROSITE" id="PS50082">
    <property type="entry name" value="WD_REPEATS_2"/>
    <property type="match status" value="1"/>
</dbReference>
<evidence type="ECO:0000256" key="2">
    <source>
        <dbReference type="ARBA" id="ARBA00022574"/>
    </source>
</evidence>
<evidence type="ECO:0000256" key="1">
    <source>
        <dbReference type="ARBA" id="ARBA00004138"/>
    </source>
</evidence>
<feature type="repeat" description="WD" evidence="6">
    <location>
        <begin position="568"/>
        <end position="609"/>
    </location>
</feature>
<dbReference type="Gene3D" id="2.60.40.150">
    <property type="entry name" value="C2 domain"/>
    <property type="match status" value="1"/>
</dbReference>
<dbReference type="AlphaFoldDB" id="A0A1V9ZR22"/>
<dbReference type="InterPro" id="IPR001680">
    <property type="entry name" value="WD40_rpt"/>
</dbReference>
<dbReference type="InterPro" id="IPR019775">
    <property type="entry name" value="WD40_repeat_CS"/>
</dbReference>
<dbReference type="InterPro" id="IPR035892">
    <property type="entry name" value="C2_domain_sf"/>
</dbReference>
<dbReference type="Pfam" id="PF00400">
    <property type="entry name" value="WD40"/>
    <property type="match status" value="2"/>
</dbReference>
<dbReference type="SMART" id="SM00239">
    <property type="entry name" value="C2"/>
    <property type="match status" value="1"/>
</dbReference>
<dbReference type="PANTHER" id="PTHR13720">
    <property type="entry name" value="WD-40 REPEAT PROTEIN"/>
    <property type="match status" value="1"/>
</dbReference>
<keyword evidence="2 6" id="KW-0853">WD repeat</keyword>
<dbReference type="Gene3D" id="2.130.10.10">
    <property type="entry name" value="YVTN repeat-like/Quinoprotein amine dehydrogenase"/>
    <property type="match status" value="2"/>
</dbReference>
<protein>
    <recommendedName>
        <fullName evidence="5">Cilia- and flagella-associated protein 251</fullName>
    </recommendedName>
</protein>
<dbReference type="SUPFAM" id="SSF49562">
    <property type="entry name" value="C2 domain (Calcium/lipid-binding domain, CaLB)"/>
    <property type="match status" value="1"/>
</dbReference>
<dbReference type="SUPFAM" id="SSF47473">
    <property type="entry name" value="EF-hand"/>
    <property type="match status" value="1"/>
</dbReference>
<dbReference type="InterPro" id="IPR050630">
    <property type="entry name" value="WD_repeat_EMAP"/>
</dbReference>
<dbReference type="InterPro" id="IPR015943">
    <property type="entry name" value="WD40/YVTN_repeat-like_dom_sf"/>
</dbReference>
<dbReference type="OrthoDB" id="4899631at2759"/>
<dbReference type="InterPro" id="IPR011992">
    <property type="entry name" value="EF-hand-dom_pair"/>
</dbReference>
<evidence type="ECO:0000256" key="5">
    <source>
        <dbReference type="ARBA" id="ARBA00040994"/>
    </source>
</evidence>
<dbReference type="PROSITE" id="PS00678">
    <property type="entry name" value="WD_REPEATS_1"/>
    <property type="match status" value="1"/>
</dbReference>
<dbReference type="SMART" id="SM00320">
    <property type="entry name" value="WD40"/>
    <property type="match status" value="9"/>
</dbReference>
<organism evidence="8 9">
    <name type="scientific">Achlya hypogyna</name>
    <name type="common">Oomycete</name>
    <name type="synonym">Protoachlya hypogyna</name>
    <dbReference type="NCBI Taxonomy" id="1202772"/>
    <lineage>
        <taxon>Eukaryota</taxon>
        <taxon>Sar</taxon>
        <taxon>Stramenopiles</taxon>
        <taxon>Oomycota</taxon>
        <taxon>Saprolegniomycetes</taxon>
        <taxon>Saprolegniales</taxon>
        <taxon>Achlyaceae</taxon>
        <taxon>Achlya</taxon>
    </lineage>
</organism>
<sequence>MDDEQTLRVQLHRVSNVPGLLPEERTSSRWCGGQRDPYVVIELNQQERISAVVPRTLNPEWHAWFEFTLRPSEKERARLHVAVYDCLNADRLLVSTSIALGDVDEAFNSPYLLASHLSVPSAKAKVWLDIEWRQPAPPSMVLEIWEKQHHDNGAWVALRNNAFESIDGFMQRASLADVAASVPPEWHSVDKWQLPIFVNGRTMQSTAPPTANALSLSWSFGFNKDIVGGVHSLSDDSVHAVFYTSGHMGVIYNYANRSQRILQGHCNPISCCAVSEDKRWIVTADRGTDSMLVVWDATTGNPIKTIFSPHVRGVQCLDISPDAMFIATLSIPDGTAQEIKLWEWTVARDDALYAAAVTTEDIQTCVRFNTYDIREIVTNGAQRVIFWNWIHHQLQFYSPPLSQKDFKQAIGVFTQSIFVPDSSQAITATADGDLILWDSSLVKNGETVVHSDKKAVKIVRMAGTDAHKPVAINFLTDMDGYLVVGANDGAVRFYDFDFRLVAWFEDLCAGPVKAVSFANTETPTDATPADAFRVPEFIVATSNAFILGITPSIHEEYDVEKRRGTLLMQGIADEIRGLATHPSAAHLVVSCDSGAIQLWDYVTKRLMMMRNFDVDKDRPQCLVYEPHGRYILVGFANGCIKLLDVTTLATLHTLRQSKSAVVDVKVAPDCSFIAAIDTDNYLLLWRNKAMETEDPQQALDPQDQWMYIGRCRAHAKPVTGFEFNMSDQQALLVTVGEDRMLVEYSLSRSSVLDGIILAAPPHKVEQSAVPTACFWHPEVPGVHEDLIVIANNEYKFKQWNANNKTCRRTTLNPTYGGPLNRVLPLPIDKQDRYCAYSTHDKVVGLIKLPFDGNPHKSMGLIAHAGRISNVAATCDGRYFVTAGGADMIVNLWEVNPTALDVMEASGGVGVEPFGALIEGGLRGDFYDEIVDYFYFAQLRTQGEASTAARDITHEIPLGEVPHVMRALGFYPTELEIQNMCSEVKYSRFTETSKTVETIGLADFVRLYVNHRPVFGIGKAHIEEAFQTLAARKGAVLKWPDLKAKLLTLGEKMTEEELQACLSALVGDNADHWDAMTQFTAATFADSVLGFEDYDAPVTEIN</sequence>
<dbReference type="SUPFAM" id="SSF101908">
    <property type="entry name" value="Putative isomerase YbhE"/>
    <property type="match status" value="1"/>
</dbReference>
<dbReference type="Proteomes" id="UP000243579">
    <property type="component" value="Unassembled WGS sequence"/>
</dbReference>
<dbReference type="InterPro" id="IPR000008">
    <property type="entry name" value="C2_dom"/>
</dbReference>
<dbReference type="CDD" id="cd00030">
    <property type="entry name" value="C2"/>
    <property type="match status" value="1"/>
</dbReference>
<evidence type="ECO:0000256" key="6">
    <source>
        <dbReference type="PROSITE-ProRule" id="PRU00221"/>
    </source>
</evidence>
<evidence type="ECO:0000256" key="4">
    <source>
        <dbReference type="ARBA" id="ARBA00023273"/>
    </source>
</evidence>
<dbReference type="EMBL" id="JNBR01000031">
    <property type="protein sequence ID" value="OQS00453.1"/>
    <property type="molecule type" value="Genomic_DNA"/>
</dbReference>
<dbReference type="PANTHER" id="PTHR13720:SF13">
    <property type="entry name" value="CILIA- AND FLAGELLA-ASSOCIATED PROTEIN 251"/>
    <property type="match status" value="1"/>
</dbReference>
<dbReference type="SUPFAM" id="SSF50998">
    <property type="entry name" value="Quinoprotein alcohol dehydrogenase-like"/>
    <property type="match status" value="1"/>
</dbReference>
<gene>
    <name evidence="8" type="ORF">ACHHYP_03538</name>
</gene>
<dbReference type="PROSITE" id="PS50004">
    <property type="entry name" value="C2"/>
    <property type="match status" value="1"/>
</dbReference>